<reference evidence="2" key="2">
    <citation type="submission" date="2018-08" db="EMBL/GenBank/DDBJ databases">
        <authorList>
            <person name="Ferrada E.E."/>
            <person name="Latorre B.A."/>
        </authorList>
    </citation>
    <scope>NUCLEOTIDE SEQUENCE</scope>
    <source>
        <strain evidence="2">SY21</strain>
    </source>
</reference>
<name>A0A399D781_9BACT</name>
<dbReference type="PANTHER" id="PTHR34986">
    <property type="entry name" value="EVOLVED BETA-GALACTOSIDASE SUBUNIT BETA"/>
    <property type="match status" value="1"/>
</dbReference>
<accession>A0A399D781</accession>
<dbReference type="NCBIfam" id="TIGR00022">
    <property type="entry name" value="YhcH/YjgK/YiaL family protein"/>
    <property type="match status" value="1"/>
</dbReference>
<dbReference type="PANTHER" id="PTHR34986:SF1">
    <property type="entry name" value="PROTEIN YIAL"/>
    <property type="match status" value="1"/>
</dbReference>
<keyword evidence="3" id="KW-1185">Reference proteome</keyword>
<dbReference type="SUPFAM" id="SSF51197">
    <property type="entry name" value="Clavaminate synthase-like"/>
    <property type="match status" value="1"/>
</dbReference>
<dbReference type="AlphaFoldDB" id="A0A399D781"/>
<dbReference type="GO" id="GO:0005829">
    <property type="term" value="C:cytosol"/>
    <property type="evidence" value="ECO:0007669"/>
    <property type="project" value="TreeGrafter"/>
</dbReference>
<proteinExistence type="predicted"/>
<dbReference type="EMBL" id="QWET01000012">
    <property type="protein sequence ID" value="RIH64262.1"/>
    <property type="molecule type" value="Genomic_DNA"/>
</dbReference>
<evidence type="ECO:0000313" key="1">
    <source>
        <dbReference type="EMBL" id="RIH64262.1"/>
    </source>
</evidence>
<reference evidence="2 3" key="1">
    <citation type="journal article" date="2015" name="Int. J. Syst. Evol. Microbiol.">
        <title>Mariniphaga sediminis sp. nov., isolated from coastal sediment.</title>
        <authorList>
            <person name="Wang F.Q."/>
            <person name="Shen Q.Y."/>
            <person name="Chen G.J."/>
            <person name="Du Z.J."/>
        </authorList>
    </citation>
    <scope>NUCLEOTIDE SEQUENCE [LARGE SCALE GENOMIC DNA]</scope>
    <source>
        <strain evidence="2 3">SY21</strain>
    </source>
</reference>
<protein>
    <submittedName>
        <fullName evidence="2">DUF386 domain-containing protein</fullName>
    </submittedName>
</protein>
<dbReference type="Gene3D" id="2.60.120.370">
    <property type="entry name" value="YhcH/YjgK/YiaL"/>
    <property type="match status" value="1"/>
</dbReference>
<dbReference type="InterPro" id="IPR037012">
    <property type="entry name" value="NanQ/TabA/YiaL_sf"/>
</dbReference>
<sequence>MKKQSINVLIILVIMIAACNQSKKVNPENWDEKELNEWYAKGEWREEWEVQPDETVDRKEMAVQYFKNSQRWQKAFTFLKNEDLAALSPGRYELEGADLFINVDEYVTRNEEDTRFEAHQKYADIQYLVTGEEKIGVTPLENTSVTEPYDGEKDVAFFEAEQNNYRLANSEKFFVFFPDDAHRPCLKSGENGKVRKVVVKVRIN</sequence>
<dbReference type="PROSITE" id="PS51257">
    <property type="entry name" value="PROKAR_LIPOPROTEIN"/>
    <property type="match status" value="1"/>
</dbReference>
<evidence type="ECO:0000313" key="3">
    <source>
        <dbReference type="Proteomes" id="UP000266441"/>
    </source>
</evidence>
<organism evidence="2 3">
    <name type="scientific">Mariniphaga sediminis</name>
    <dbReference type="NCBI Taxonomy" id="1628158"/>
    <lineage>
        <taxon>Bacteria</taxon>
        <taxon>Pseudomonadati</taxon>
        <taxon>Bacteroidota</taxon>
        <taxon>Bacteroidia</taxon>
        <taxon>Marinilabiliales</taxon>
        <taxon>Prolixibacteraceae</taxon>
        <taxon>Mariniphaga</taxon>
    </lineage>
</organism>
<dbReference type="InterPro" id="IPR004375">
    <property type="entry name" value="NanQ/TabA/YiaL"/>
</dbReference>
<dbReference type="Proteomes" id="UP000266441">
    <property type="component" value="Unassembled WGS sequence"/>
</dbReference>
<comment type="caution">
    <text evidence="2">The sequence shown here is derived from an EMBL/GenBank/DDBJ whole genome shotgun (WGS) entry which is preliminary data.</text>
</comment>
<gene>
    <name evidence="2" type="ORF">D1164_02750</name>
    <name evidence="1" type="ORF">D1164_15705</name>
</gene>
<dbReference type="OrthoDB" id="9792756at2"/>
<dbReference type="RefSeq" id="WP_119348415.1">
    <property type="nucleotide sequence ID" value="NZ_QWET01000002.1"/>
</dbReference>
<evidence type="ECO:0000313" key="2">
    <source>
        <dbReference type="EMBL" id="RIH66541.1"/>
    </source>
</evidence>
<dbReference type="EMBL" id="QWET01000002">
    <property type="protein sequence ID" value="RIH66541.1"/>
    <property type="molecule type" value="Genomic_DNA"/>
</dbReference>
<dbReference type="Pfam" id="PF04074">
    <property type="entry name" value="DUF386"/>
    <property type="match status" value="1"/>
</dbReference>